<feature type="transmembrane region" description="Helical" evidence="1">
    <location>
        <begin position="37"/>
        <end position="58"/>
    </location>
</feature>
<keyword evidence="1" id="KW-0812">Transmembrane</keyword>
<feature type="signal peptide" evidence="2">
    <location>
        <begin position="1"/>
        <end position="24"/>
    </location>
</feature>
<sequence length="200" mass="19879">MTKPAFTLLAGATFMALTTKAAEAHVGVGDTSGFADGFWHPINGLDHILAMVLVGFYAAQLGGAAIWLVPSSFVCLMAFGGALGVAGIQIPFAELGVSLSVVILGAAVAFGVRVGPAVAVALIGFFAVFHGHAHGMEMPETVAGLAYGAGFVMATALLHALGLGAGLTLGRPATARRRSLVRSLGGAAALAGVGLLAGIL</sequence>
<proteinExistence type="predicted"/>
<dbReference type="AlphaFoldDB" id="A0A090G1J4"/>
<name>A0A090G1J4_MESPL</name>
<keyword evidence="4" id="KW-1185">Reference proteome</keyword>
<dbReference type="InterPro" id="IPR007038">
    <property type="entry name" value="HupE_UreJ"/>
</dbReference>
<gene>
    <name evidence="3" type="primary">hupE</name>
    <name evidence="3" type="ORF">MPL3356_490009</name>
</gene>
<feature type="transmembrane region" description="Helical" evidence="1">
    <location>
        <begin position="65"/>
        <end position="86"/>
    </location>
</feature>
<reference evidence="4" key="1">
    <citation type="submission" date="2014-08" db="EMBL/GenBank/DDBJ databases">
        <authorList>
            <person name="Moulin L."/>
        </authorList>
    </citation>
    <scope>NUCLEOTIDE SEQUENCE [LARGE SCALE GENOMIC DNA]</scope>
</reference>
<evidence type="ECO:0000256" key="1">
    <source>
        <dbReference type="SAM" id="Phobius"/>
    </source>
</evidence>
<feature type="transmembrane region" description="Helical" evidence="1">
    <location>
        <begin position="92"/>
        <end position="110"/>
    </location>
</feature>
<feature type="chain" id="PRO_5001856328" evidence="2">
    <location>
        <begin position="25"/>
        <end position="200"/>
    </location>
</feature>
<dbReference type="Pfam" id="PF04955">
    <property type="entry name" value="HupE_UreJ"/>
    <property type="match status" value="1"/>
</dbReference>
<evidence type="ECO:0000256" key="2">
    <source>
        <dbReference type="SAM" id="SignalP"/>
    </source>
</evidence>
<evidence type="ECO:0000313" key="3">
    <source>
        <dbReference type="EMBL" id="CDX24914.1"/>
    </source>
</evidence>
<evidence type="ECO:0000313" key="4">
    <source>
        <dbReference type="Proteomes" id="UP000045285"/>
    </source>
</evidence>
<dbReference type="Proteomes" id="UP000045285">
    <property type="component" value="Unassembled WGS sequence"/>
</dbReference>
<dbReference type="EMBL" id="CCMZ01000044">
    <property type="protein sequence ID" value="CDX24914.1"/>
    <property type="molecule type" value="Genomic_DNA"/>
</dbReference>
<organism evidence="3 4">
    <name type="scientific">Mesorhizobium plurifarium</name>
    <dbReference type="NCBI Taxonomy" id="69974"/>
    <lineage>
        <taxon>Bacteria</taxon>
        <taxon>Pseudomonadati</taxon>
        <taxon>Pseudomonadota</taxon>
        <taxon>Alphaproteobacteria</taxon>
        <taxon>Hyphomicrobiales</taxon>
        <taxon>Phyllobacteriaceae</taxon>
        <taxon>Mesorhizobium</taxon>
    </lineage>
</organism>
<dbReference type="PIRSF" id="PIRSF016919">
    <property type="entry name" value="HupE_UreJ"/>
    <property type="match status" value="1"/>
</dbReference>
<keyword evidence="1" id="KW-1133">Transmembrane helix</keyword>
<accession>A0A090G1J4</accession>
<feature type="transmembrane region" description="Helical" evidence="1">
    <location>
        <begin position="117"/>
        <end position="133"/>
    </location>
</feature>
<keyword evidence="2" id="KW-0732">Signal</keyword>
<protein>
    <submittedName>
        <fullName evidence="3">Protein HupE</fullName>
    </submittedName>
</protein>
<keyword evidence="1" id="KW-0472">Membrane</keyword>
<feature type="transmembrane region" description="Helical" evidence="1">
    <location>
        <begin position="145"/>
        <end position="168"/>
    </location>
</feature>
<feature type="transmembrane region" description="Helical" evidence="1">
    <location>
        <begin position="180"/>
        <end position="199"/>
    </location>
</feature>